<reference evidence="6" key="1">
    <citation type="submission" date="2019-11" db="UniProtKB">
        <authorList>
            <consortium name="WormBaseParasite"/>
        </authorList>
    </citation>
    <scope>IDENTIFICATION</scope>
</reference>
<evidence type="ECO:0000256" key="3">
    <source>
        <dbReference type="ARBA" id="ARBA00022833"/>
    </source>
</evidence>
<evidence type="ECO:0000256" key="4">
    <source>
        <dbReference type="PROSITE-ProRule" id="PRU01371"/>
    </source>
</evidence>
<evidence type="ECO:0000256" key="1">
    <source>
        <dbReference type="ARBA" id="ARBA00022723"/>
    </source>
</evidence>
<feature type="domain" description="C2HC/C3H-type" evidence="5">
    <location>
        <begin position="12"/>
        <end position="41"/>
    </location>
</feature>
<dbReference type="InterPro" id="IPR049899">
    <property type="entry name" value="Znf_C2HC_C3H"/>
</dbReference>
<sequence length="127" mass="14783">METEYVAPETLLLSECNFCHRRFFPESLQKHEPACEREWMRSNCPKEKKNAAAPGPFIQGHVTGYYVKVKTFADMLALGAERRMRWRMRHEEFLHSVRTAKVNYLKERGEIVPDVKPLSPTITQAGM</sequence>
<proteinExistence type="predicted"/>
<keyword evidence="1" id="KW-0479">Metal-binding</keyword>
<protein>
    <submittedName>
        <fullName evidence="6">C2H2-type domain-containing protein</fullName>
    </submittedName>
</protein>
<evidence type="ECO:0000256" key="2">
    <source>
        <dbReference type="ARBA" id="ARBA00022771"/>
    </source>
</evidence>
<dbReference type="GO" id="GO:0008270">
    <property type="term" value="F:zinc ion binding"/>
    <property type="evidence" value="ECO:0007669"/>
    <property type="project" value="UniProtKB-KW"/>
</dbReference>
<name>A0A5K3FCZ6_MESCO</name>
<dbReference type="Gene3D" id="3.30.160.60">
    <property type="entry name" value="Classic Zinc Finger"/>
    <property type="match status" value="1"/>
</dbReference>
<keyword evidence="2 4" id="KW-0863">Zinc-finger</keyword>
<evidence type="ECO:0000259" key="5">
    <source>
        <dbReference type="PROSITE" id="PS52027"/>
    </source>
</evidence>
<dbReference type="AlphaFoldDB" id="A0A5K3FCZ6"/>
<evidence type="ECO:0000313" key="6">
    <source>
        <dbReference type="WBParaSite" id="MCU_006430-RA"/>
    </source>
</evidence>
<organism evidence="6">
    <name type="scientific">Mesocestoides corti</name>
    <name type="common">Flatworm</name>
    <dbReference type="NCBI Taxonomy" id="53468"/>
    <lineage>
        <taxon>Eukaryota</taxon>
        <taxon>Metazoa</taxon>
        <taxon>Spiralia</taxon>
        <taxon>Lophotrochozoa</taxon>
        <taxon>Platyhelminthes</taxon>
        <taxon>Cestoda</taxon>
        <taxon>Eucestoda</taxon>
        <taxon>Cyclophyllidea</taxon>
        <taxon>Mesocestoididae</taxon>
        <taxon>Mesocestoides</taxon>
    </lineage>
</organism>
<dbReference type="WBParaSite" id="MCU_006430-RA">
    <property type="protein sequence ID" value="MCU_006430-RA"/>
    <property type="gene ID" value="MCU_006430"/>
</dbReference>
<dbReference type="Pfam" id="PF13913">
    <property type="entry name" value="zf-C2HC_2"/>
    <property type="match status" value="1"/>
</dbReference>
<dbReference type="PROSITE" id="PS52027">
    <property type="entry name" value="ZF_C2HC_C3H"/>
    <property type="match status" value="1"/>
</dbReference>
<keyword evidence="3" id="KW-0862">Zinc</keyword>
<accession>A0A5K3FCZ6</accession>